<dbReference type="SUPFAM" id="SSF50978">
    <property type="entry name" value="WD40 repeat-like"/>
    <property type="match status" value="1"/>
</dbReference>
<dbReference type="GO" id="GO:0030490">
    <property type="term" value="P:maturation of SSU-rRNA"/>
    <property type="evidence" value="ECO:0007669"/>
    <property type="project" value="Ensembl"/>
</dbReference>
<evidence type="ECO:0000256" key="6">
    <source>
        <dbReference type="ARBA" id="ARBA00023242"/>
    </source>
</evidence>
<dbReference type="GO" id="GO:0034455">
    <property type="term" value="C:t-UTP complex"/>
    <property type="evidence" value="ECO:0007669"/>
    <property type="project" value="Ensembl"/>
</dbReference>
<protein>
    <submittedName>
        <fullName evidence="9">Nucleolar protein 11</fullName>
    </submittedName>
</protein>
<organism evidence="9 10">
    <name type="scientific">Podarcis muralis</name>
    <name type="common">Wall lizard</name>
    <name type="synonym">Lacerta muralis</name>
    <dbReference type="NCBI Taxonomy" id="64176"/>
    <lineage>
        <taxon>Eukaryota</taxon>
        <taxon>Metazoa</taxon>
        <taxon>Chordata</taxon>
        <taxon>Craniata</taxon>
        <taxon>Vertebrata</taxon>
        <taxon>Euteleostomi</taxon>
        <taxon>Lepidosauria</taxon>
        <taxon>Squamata</taxon>
        <taxon>Bifurcata</taxon>
        <taxon>Unidentata</taxon>
        <taxon>Episquamata</taxon>
        <taxon>Laterata</taxon>
        <taxon>Lacertibaenia</taxon>
        <taxon>Lacertidae</taxon>
        <taxon>Podarcis</taxon>
    </lineage>
</organism>
<keyword evidence="4" id="KW-0010">Activator</keyword>
<dbReference type="Pfam" id="PF20998">
    <property type="entry name" value="Nol11_C"/>
    <property type="match status" value="1"/>
</dbReference>
<reference evidence="9" key="2">
    <citation type="submission" date="2025-08" db="UniProtKB">
        <authorList>
            <consortium name="Ensembl"/>
        </authorList>
    </citation>
    <scope>IDENTIFICATION</scope>
</reference>
<dbReference type="GeneTree" id="ENSGT00390000009760"/>
<dbReference type="InterPro" id="IPR042859">
    <property type="entry name" value="NOL11"/>
</dbReference>
<evidence type="ECO:0000256" key="3">
    <source>
        <dbReference type="ARBA" id="ARBA00023015"/>
    </source>
</evidence>
<keyword evidence="3" id="KW-0805">Transcription regulation</keyword>
<dbReference type="PANTHER" id="PTHR15633">
    <property type="entry name" value="NUCLEOLAR PROTEIN 11"/>
    <property type="match status" value="1"/>
</dbReference>
<dbReference type="Pfam" id="PF08168">
    <property type="entry name" value="NOL11_N"/>
    <property type="match status" value="1"/>
</dbReference>
<dbReference type="Proteomes" id="UP000472272">
    <property type="component" value="Chromosome 2"/>
</dbReference>
<dbReference type="PANTHER" id="PTHR15633:SF2">
    <property type="entry name" value="NUCLEOLAR PROTEIN 11"/>
    <property type="match status" value="1"/>
</dbReference>
<accession>A0A670I0F6</accession>
<name>A0A670I0F6_PODMU</name>
<dbReference type="Ensembl" id="ENSPMRT00000005682.1">
    <property type="protein sequence ID" value="ENSPMRP00000005331.1"/>
    <property type="gene ID" value="ENSPMRG00000003654.1"/>
</dbReference>
<gene>
    <name evidence="9" type="primary">NOL11</name>
</gene>
<evidence type="ECO:0000256" key="4">
    <source>
        <dbReference type="ARBA" id="ARBA00023159"/>
    </source>
</evidence>
<dbReference type="InterPro" id="IPR036322">
    <property type="entry name" value="WD40_repeat_dom_sf"/>
</dbReference>
<dbReference type="InterPro" id="IPR012584">
    <property type="entry name" value="NOL11_N"/>
</dbReference>
<proteinExistence type="predicted"/>
<reference evidence="9 10" key="1">
    <citation type="journal article" date="2019" name="Proc. Natl. Acad. Sci. U.S.A.">
        <title>Regulatory changes in pterin and carotenoid genes underlie balanced color polymorphisms in the wall lizard.</title>
        <authorList>
            <person name="Andrade P."/>
            <person name="Pinho C."/>
            <person name="Perez I de Lanuza G."/>
            <person name="Afonso S."/>
            <person name="Brejcha J."/>
            <person name="Rubin C.J."/>
            <person name="Wallerman O."/>
            <person name="Pereira P."/>
            <person name="Sabatino S.J."/>
            <person name="Bellati A."/>
            <person name="Pellitteri-Rosa D."/>
            <person name="Bosakova Z."/>
            <person name="Bunikis I."/>
            <person name="Carretero M.A."/>
            <person name="Feiner N."/>
            <person name="Marsik P."/>
            <person name="Pauperio F."/>
            <person name="Salvi D."/>
            <person name="Soler L."/>
            <person name="While G.M."/>
            <person name="Uller T."/>
            <person name="Font E."/>
            <person name="Andersson L."/>
            <person name="Carneiro M."/>
        </authorList>
    </citation>
    <scope>NUCLEOTIDE SEQUENCE</scope>
</reference>
<evidence type="ECO:0000259" key="7">
    <source>
        <dbReference type="Pfam" id="PF08168"/>
    </source>
</evidence>
<feature type="domain" description="Nucleolar protein 11 C-terminal" evidence="8">
    <location>
        <begin position="512"/>
        <end position="828"/>
    </location>
</feature>
<evidence type="ECO:0000256" key="1">
    <source>
        <dbReference type="ARBA" id="ARBA00004604"/>
    </source>
</evidence>
<evidence type="ECO:0000256" key="2">
    <source>
        <dbReference type="ARBA" id="ARBA00022552"/>
    </source>
</evidence>
<keyword evidence="6" id="KW-0539">Nucleus</keyword>
<dbReference type="AlphaFoldDB" id="A0A670I0F6"/>
<dbReference type="InterPro" id="IPR048897">
    <property type="entry name" value="Nol11_C"/>
</dbReference>
<dbReference type="GO" id="GO:1901838">
    <property type="term" value="P:positive regulation of transcription of nucleolar large rRNA by RNA polymerase I"/>
    <property type="evidence" value="ECO:0007669"/>
    <property type="project" value="Ensembl"/>
</dbReference>
<keyword evidence="10" id="KW-1185">Reference proteome</keyword>
<keyword evidence="2" id="KW-0698">rRNA processing</keyword>
<keyword evidence="5" id="KW-0804">Transcription</keyword>
<dbReference type="OMA" id="QGTTGQC"/>
<dbReference type="GO" id="GO:0003723">
    <property type="term" value="F:RNA binding"/>
    <property type="evidence" value="ECO:0007669"/>
    <property type="project" value="TreeGrafter"/>
</dbReference>
<evidence type="ECO:0000313" key="9">
    <source>
        <dbReference type="Ensembl" id="ENSPMRP00000005331.1"/>
    </source>
</evidence>
<reference evidence="9" key="3">
    <citation type="submission" date="2025-09" db="UniProtKB">
        <authorList>
            <consortium name="Ensembl"/>
        </authorList>
    </citation>
    <scope>IDENTIFICATION</scope>
</reference>
<comment type="subcellular location">
    <subcellularLocation>
        <location evidence="1">Nucleus</location>
        <location evidence="1">Nucleolus</location>
    </subcellularLocation>
</comment>
<sequence length="829" mass="92065">MGKLSCVRLFAAHAVPGNPGRMATPAWPAVARLAPIPRRFLFLQQMALCTVPAAEAHCACAPVVLRRARLVGPRRFHSRPFLLKRGGGGRRRPVGAGALPPFSSRVALKMAAFCEEFALCPLAGAGVPSQGPLGLEQDADRVLLTDRGRTVTLYKVSDQKPLGCWSVKQGQTITCPAVCNAETGEFIIVHDDKVLQIWKEDDSNLDKAFKATLSADVYRIHSLPNTEPLVLFKGGAVKSLDALLTAPQQEIESIVSDEVIRWSDAFLDVGHPVLIFITEQDGNCFIYVQQCNPCILQKFKLEQGGESATPLGFAAYLKNKVVTLLCLYSNGCVYKVLVPLQQSGSEEEQFLQKSLLIRLLVSGSILKSTSIAILDKDHIAITGCLDSPDGRVKDCFSIWNIKFQTLQALKELPRGTTGQCWCYGDKLFITHGNELTVILYKCETSSLAAAVGKVKDTQTSEMKIIPADWNMLQEDDLIGAKPDQPAKCESNRLLRSRKSMDAKTQLETLTMEQLLLIIKDSSQKVIEEKLKTFFSNTQIPDFQASVGCVLSALVNRCKRESSFYPQSCLVQIIQTQGLSYSMCPDLMAVALEKTDVHLLQLCLQQFPDIPEAITCACLRTFLSIGDDRLEEMNVNLDSVAGCVDTAHNNRMGKQSKVLQNGFNSELPEEDICDTPLTQKSYMTYTGEICPVGPQKATLLNTILRSAYSETFLLPHLKDLSAEQVILFLRYLQYLYMKCNEEAATDLPVIFCLSINQIMDWICLLLDAHFTVIVMLPEARELLSKLHKFVRAQVRFYSELNKIEGSLRHLQRIQNPDDVGLYSIEVLKLV</sequence>
<evidence type="ECO:0000259" key="8">
    <source>
        <dbReference type="Pfam" id="PF20998"/>
    </source>
</evidence>
<evidence type="ECO:0000256" key="5">
    <source>
        <dbReference type="ARBA" id="ARBA00023163"/>
    </source>
</evidence>
<evidence type="ECO:0000313" key="10">
    <source>
        <dbReference type="Proteomes" id="UP000472272"/>
    </source>
</evidence>
<feature type="domain" description="Nucleolar protein 11 N-terminal" evidence="7">
    <location>
        <begin position="110"/>
        <end position="441"/>
    </location>
</feature>